<evidence type="ECO:0000313" key="2">
    <source>
        <dbReference type="Proteomes" id="UP000474757"/>
    </source>
</evidence>
<dbReference type="Pfam" id="PF11164">
    <property type="entry name" value="DUF2948"/>
    <property type="match status" value="1"/>
</dbReference>
<dbReference type="RefSeq" id="WP_163889900.1">
    <property type="nucleotide sequence ID" value="NZ_JAAFYS010000001.1"/>
</dbReference>
<accession>A0A6B2JPF6</accession>
<organism evidence="1 2">
    <name type="scientific">Pseudoroseicyclus tamaricis</name>
    <dbReference type="NCBI Taxonomy" id="2705421"/>
    <lineage>
        <taxon>Bacteria</taxon>
        <taxon>Pseudomonadati</taxon>
        <taxon>Pseudomonadota</taxon>
        <taxon>Alphaproteobacteria</taxon>
        <taxon>Rhodobacterales</taxon>
        <taxon>Paracoccaceae</taxon>
        <taxon>Pseudoroseicyclus</taxon>
    </lineage>
</organism>
<dbReference type="EMBL" id="JAAGAB010000001">
    <property type="protein sequence ID" value="NDU99977.1"/>
    <property type="molecule type" value="Genomic_DNA"/>
</dbReference>
<proteinExistence type="predicted"/>
<dbReference type="AlphaFoldDB" id="A0A6B2JPF6"/>
<keyword evidence="2" id="KW-1185">Reference proteome</keyword>
<gene>
    <name evidence="1" type="ORF">GZA08_03200</name>
</gene>
<reference evidence="1 2" key="1">
    <citation type="submission" date="2020-02" db="EMBL/GenBank/DDBJ databases">
        <title>Pseudoroseicyclus tamarix, sp. nov., isolated from offshore sediment of a Tamarix chinensis forest.</title>
        <authorList>
            <person name="Gai Y."/>
        </authorList>
    </citation>
    <scope>NUCLEOTIDE SEQUENCE [LARGE SCALE GENOMIC DNA]</scope>
    <source>
        <strain evidence="1 2">CLL3-39</strain>
    </source>
</reference>
<comment type="caution">
    <text evidence="1">The sequence shown here is derived from an EMBL/GenBank/DDBJ whole genome shotgun (WGS) entry which is preliminary data.</text>
</comment>
<name>A0A6B2JPF6_9RHOB</name>
<dbReference type="Proteomes" id="UP000474757">
    <property type="component" value="Unassembled WGS sequence"/>
</dbReference>
<sequence length="173" mass="19227">MSGPDSDRPLEDARFEEGAETPLRLIARDAEDLAVISSLCQDAVLPASEMRWDRSSRRFALLLNRFRWEDATKAEARRRPFERVRSLLVIADVLRVQSQGLPPRAEGTVLSLLSLAWEPGEDGAGRLILTLAGDAAIAIEAEDLEVNLRDVTRPYLAPSRKAPEHDADDDPRS</sequence>
<protein>
    <submittedName>
        <fullName evidence="1">DUF2948 family protein</fullName>
    </submittedName>
</protein>
<dbReference type="InterPro" id="IPR021335">
    <property type="entry name" value="DUF2948"/>
</dbReference>
<evidence type="ECO:0000313" key="1">
    <source>
        <dbReference type="EMBL" id="NDU99977.1"/>
    </source>
</evidence>